<dbReference type="InterPro" id="IPR036930">
    <property type="entry name" value="WGR_dom_sf"/>
</dbReference>
<keyword evidence="2" id="KW-0238">DNA-binding</keyword>
<dbReference type="InterPro" id="IPR049809">
    <property type="entry name" value="YehF/YfeS-like_WGR"/>
</dbReference>
<dbReference type="Gene3D" id="2.20.140.10">
    <property type="entry name" value="WGR domain"/>
    <property type="match status" value="1"/>
</dbReference>
<evidence type="ECO:0000259" key="1">
    <source>
        <dbReference type="PROSITE" id="PS51977"/>
    </source>
</evidence>
<dbReference type="GO" id="GO:0003677">
    <property type="term" value="F:DNA binding"/>
    <property type="evidence" value="ECO:0007669"/>
    <property type="project" value="UniProtKB-KW"/>
</dbReference>
<accession>A0ABR9KTB1</accession>
<organism evidence="2 3">
    <name type="scientific">Nonomuraea africana</name>
    <dbReference type="NCBI Taxonomy" id="46171"/>
    <lineage>
        <taxon>Bacteria</taxon>
        <taxon>Bacillati</taxon>
        <taxon>Actinomycetota</taxon>
        <taxon>Actinomycetes</taxon>
        <taxon>Streptosporangiales</taxon>
        <taxon>Streptosporangiaceae</taxon>
        <taxon>Nonomuraea</taxon>
    </lineage>
</organism>
<dbReference type="InterPro" id="IPR025406">
    <property type="entry name" value="DUF4132"/>
</dbReference>
<dbReference type="SUPFAM" id="SSF142921">
    <property type="entry name" value="WGR domain-like"/>
    <property type="match status" value="1"/>
</dbReference>
<dbReference type="CDD" id="cd07996">
    <property type="entry name" value="WGR_MMR_like"/>
    <property type="match status" value="1"/>
</dbReference>
<dbReference type="Proteomes" id="UP000661607">
    <property type="component" value="Unassembled WGS sequence"/>
</dbReference>
<dbReference type="InterPro" id="IPR008893">
    <property type="entry name" value="WGR_domain"/>
</dbReference>
<protein>
    <submittedName>
        <fullName evidence="2">DNA-binding WGR domain protein</fullName>
    </submittedName>
</protein>
<evidence type="ECO:0000313" key="2">
    <source>
        <dbReference type="EMBL" id="MBE1565277.1"/>
    </source>
</evidence>
<sequence>MRGIGMTTERKLTYVGGGSAKFWQVSQDDTELSIRYGRLGAAGQTQVKSFASAAAAAAAADKLVAEKLRKGYTEGDTSAAEATSPAPKASAQLSSTAAAGAVDEDLFTMPTSWVRSLHPRRGGVRVTVKRLDADSPSKVAATLDKYRQVILDCLALCPDPEIAAAGAAYLAGDPASTPLGAATVAEVLGAHLDWQDSTTLHAFAEAWLIERGQVFAAVAVAELSSLKCGDDQHYYSSTQPALPIQRLAATDGPGRWWGWNRVELPMRVRTAIAAASDAEYAEVVAALAGCREGGPHQRVAASYLVPTETDWVEADCAEAARLNPGLANGLVAAISTPDQAALIASNVWLYYVTHSLALPATVVDGMGGAAVPVLAGWLDDAHGAEDQRRLLAMLAELPTDAAMQALIDRVEHKYGQPALLRAAARYPRRAMRLLAAAGGKVVGDLLRAHVLAHPDLVDEVLADVSGAAAQRISAIATTAAVATAPPEALPEVLVSPPWTRRRTASKPVVVSDLVCADEPTVVWGPGERDSWRSTGSGWSDGYRRDWKQIATNIADARQGRNGWYEEVALFVAGPEELARPLIEMWRPPDMWGASDWMRAVVARFQLAALPMAVDSARKNPGPIAPALLPFASPEIAVLMAEWLTRLKSVRATALGWLARHPGAAARALVPAALGKPGPARRQAEQALSVLAAGSNRDAVTQAAAGHGPVAEAAVADLLAADPLDALPNKMPVLPEWADPSILTPIQLRGGTGALSIEAARHVLTMLAISRPGDPYSGIALVKEACDGRSLADFGWALFQRWQAVGYPSKESWMMDALGLLGDDETVRRLTPLIRAWPGEGGHARAVTGLDILAALGTEVALMHLHGIAEKVKFSGLRNRAQQKMAEVAAQLGLQPQELADRLVPDFGLAADGSLTLDYGGRQFVVGFDEQLKPYVVDVGGKRLKSLPKPGAKDDAELAPAAYQRFAGLKKDVRTVAADNISRLEQAMVQQRRWSVEEFTRLLVGHPLLWHIVRRLVWGYYDSSGKLLGALRVAEDRSFADVEDETLTLPDDVAIGLVHPLELGETLSPWAEVFADYEILQPFPQLGREVYTSAEDFDTEQFAKIPTGRVLGLERRGWRRGDPQDAGWQGWIERDVPGGKTVTIGLDPGVAIGYIDVEPEQTLVVSKQDFDGLDPITASEIMRDLQELIR</sequence>
<keyword evidence="3" id="KW-1185">Reference proteome</keyword>
<dbReference type="Pfam" id="PF13569">
    <property type="entry name" value="DUF4132"/>
    <property type="match status" value="1"/>
</dbReference>
<name>A0ABR9KTB1_9ACTN</name>
<dbReference type="PROSITE" id="PS51977">
    <property type="entry name" value="WGR"/>
    <property type="match status" value="1"/>
</dbReference>
<evidence type="ECO:0000313" key="3">
    <source>
        <dbReference type="Proteomes" id="UP000661607"/>
    </source>
</evidence>
<gene>
    <name evidence="2" type="ORF">H4W81_008056</name>
</gene>
<feature type="domain" description="WGR" evidence="1">
    <location>
        <begin position="1"/>
        <end position="90"/>
    </location>
</feature>
<dbReference type="Pfam" id="PF05406">
    <property type="entry name" value="WGR"/>
    <property type="match status" value="1"/>
</dbReference>
<dbReference type="SMART" id="SM00773">
    <property type="entry name" value="WGR"/>
    <property type="match status" value="1"/>
</dbReference>
<reference evidence="2 3" key="1">
    <citation type="submission" date="2020-10" db="EMBL/GenBank/DDBJ databases">
        <title>Sequencing the genomes of 1000 actinobacteria strains.</title>
        <authorList>
            <person name="Klenk H.-P."/>
        </authorList>
    </citation>
    <scope>NUCLEOTIDE SEQUENCE [LARGE SCALE GENOMIC DNA]</scope>
    <source>
        <strain evidence="2 3">DSM 43748</strain>
    </source>
</reference>
<proteinExistence type="predicted"/>
<comment type="caution">
    <text evidence="2">The sequence shown here is derived from an EMBL/GenBank/DDBJ whole genome shotgun (WGS) entry which is preliminary data.</text>
</comment>
<dbReference type="EMBL" id="JADBEF010000001">
    <property type="protein sequence ID" value="MBE1565277.1"/>
    <property type="molecule type" value="Genomic_DNA"/>
</dbReference>
<dbReference type="RefSeq" id="WP_225959015.1">
    <property type="nucleotide sequence ID" value="NZ_JADBEF010000001.1"/>
</dbReference>